<dbReference type="PANTHER" id="PTHR30269:SF0">
    <property type="entry name" value="MEMBRANE TRANSPORTER PROTEIN YFCA-RELATED"/>
    <property type="match status" value="1"/>
</dbReference>
<dbReference type="AlphaFoldDB" id="A0A841R2P6"/>
<proteinExistence type="inferred from homology"/>
<reference evidence="9 10" key="1">
    <citation type="submission" date="2020-08" db="EMBL/GenBank/DDBJ databases">
        <title>Genomic Encyclopedia of Type Strains, Phase IV (KMG-IV): sequencing the most valuable type-strain genomes for metagenomic binning, comparative biology and taxonomic classification.</title>
        <authorList>
            <person name="Goeker M."/>
        </authorList>
    </citation>
    <scope>NUCLEOTIDE SEQUENCE [LARGE SCALE GENOMIC DNA]</scope>
    <source>
        <strain evidence="9 10">DSM 21255</strain>
    </source>
</reference>
<dbReference type="EMBL" id="JACHHI010000003">
    <property type="protein sequence ID" value="MBB6477651.1"/>
    <property type="molecule type" value="Genomic_DNA"/>
</dbReference>
<keyword evidence="10" id="KW-1185">Reference proteome</keyword>
<accession>A0A841R2P6</accession>
<dbReference type="GeneID" id="93485950"/>
<name>A0A841R2P6_9FIRM</name>
<evidence type="ECO:0000256" key="3">
    <source>
        <dbReference type="ARBA" id="ARBA00022448"/>
    </source>
</evidence>
<comment type="caution">
    <text evidence="9">The sequence shown here is derived from an EMBL/GenBank/DDBJ whole genome shotgun (WGS) entry which is preliminary data.</text>
</comment>
<dbReference type="PANTHER" id="PTHR30269">
    <property type="entry name" value="TRANSMEMBRANE PROTEIN YFCA"/>
    <property type="match status" value="1"/>
</dbReference>
<keyword evidence="7 8" id="KW-0472">Membrane</keyword>
<dbReference type="InterPro" id="IPR002781">
    <property type="entry name" value="TM_pro_TauE-like"/>
</dbReference>
<keyword evidence="3" id="KW-0813">Transport</keyword>
<feature type="transmembrane region" description="Helical" evidence="8">
    <location>
        <begin position="103"/>
        <end position="122"/>
    </location>
</feature>
<evidence type="ECO:0000256" key="7">
    <source>
        <dbReference type="ARBA" id="ARBA00023136"/>
    </source>
</evidence>
<dbReference type="RefSeq" id="WP_159822599.1">
    <property type="nucleotide sequence ID" value="NZ_CABWNB010000002.1"/>
</dbReference>
<sequence>MELFSTDILLLLALIAAGFISAFIDSVVGGGGLISLPVMLLTGLPPTVALGTNKLAAIAGVLTSSTTFWRRGMVEKKLVVYLLPLAFLSSMLGSYVIMQIASFAFEPVIIGALVIVALVVLFKKDWGGQSTYRGRSRNVWLAAMLTAAGCAFYDGFIGPGTGSFMMMAFVAMGFDFVQAAGNSRCLNAASNCGSLVFFLLWGQVHFGYGLAMALGMVAGGYAGARTAMVRGSGFVRLLFLLIVGALIIKLAWGYWGA</sequence>
<evidence type="ECO:0000256" key="1">
    <source>
        <dbReference type="ARBA" id="ARBA00004651"/>
    </source>
</evidence>
<gene>
    <name evidence="9" type="ORF">HNR45_000684</name>
</gene>
<evidence type="ECO:0000256" key="4">
    <source>
        <dbReference type="ARBA" id="ARBA00022475"/>
    </source>
</evidence>
<evidence type="ECO:0000313" key="10">
    <source>
        <dbReference type="Proteomes" id="UP000591941"/>
    </source>
</evidence>
<dbReference type="GO" id="GO:0005886">
    <property type="term" value="C:plasma membrane"/>
    <property type="evidence" value="ECO:0007669"/>
    <property type="project" value="UniProtKB-SubCell"/>
</dbReference>
<dbReference type="Pfam" id="PF01925">
    <property type="entry name" value="TauE"/>
    <property type="match status" value="1"/>
</dbReference>
<feature type="transmembrane region" description="Helical" evidence="8">
    <location>
        <begin position="194"/>
        <end position="222"/>
    </location>
</feature>
<protein>
    <recommendedName>
        <fullName evidence="8">Probable membrane transporter protein</fullName>
    </recommendedName>
</protein>
<comment type="similarity">
    <text evidence="2 8">Belongs to the 4-toluene sulfonate uptake permease (TSUP) (TC 2.A.102) family.</text>
</comment>
<organism evidence="9 10">
    <name type="scientific">Negativicoccus succinicivorans</name>
    <dbReference type="NCBI Taxonomy" id="620903"/>
    <lineage>
        <taxon>Bacteria</taxon>
        <taxon>Bacillati</taxon>
        <taxon>Bacillota</taxon>
        <taxon>Negativicutes</taxon>
        <taxon>Veillonellales</taxon>
        <taxon>Veillonellaceae</taxon>
        <taxon>Negativicoccus</taxon>
    </lineage>
</organism>
<keyword evidence="5 8" id="KW-0812">Transmembrane</keyword>
<feature type="transmembrane region" description="Helical" evidence="8">
    <location>
        <begin position="234"/>
        <end position="255"/>
    </location>
</feature>
<evidence type="ECO:0000256" key="5">
    <source>
        <dbReference type="ARBA" id="ARBA00022692"/>
    </source>
</evidence>
<comment type="subcellular location">
    <subcellularLocation>
        <location evidence="1 8">Cell membrane</location>
        <topology evidence="1 8">Multi-pass membrane protein</topology>
    </subcellularLocation>
</comment>
<feature type="transmembrane region" description="Helical" evidence="8">
    <location>
        <begin position="78"/>
        <end position="97"/>
    </location>
</feature>
<dbReference type="OrthoDB" id="554695at2"/>
<evidence type="ECO:0000256" key="8">
    <source>
        <dbReference type="RuleBase" id="RU363041"/>
    </source>
</evidence>
<keyword evidence="6 8" id="KW-1133">Transmembrane helix</keyword>
<feature type="transmembrane region" description="Helical" evidence="8">
    <location>
        <begin position="143"/>
        <end position="174"/>
    </location>
</feature>
<feature type="transmembrane region" description="Helical" evidence="8">
    <location>
        <begin position="48"/>
        <end position="69"/>
    </location>
</feature>
<dbReference type="Proteomes" id="UP000591941">
    <property type="component" value="Unassembled WGS sequence"/>
</dbReference>
<keyword evidence="4 8" id="KW-1003">Cell membrane</keyword>
<evidence type="ECO:0000256" key="2">
    <source>
        <dbReference type="ARBA" id="ARBA00009142"/>
    </source>
</evidence>
<dbReference type="InterPro" id="IPR052017">
    <property type="entry name" value="TSUP"/>
</dbReference>
<evidence type="ECO:0000313" key="9">
    <source>
        <dbReference type="EMBL" id="MBB6477651.1"/>
    </source>
</evidence>
<evidence type="ECO:0000256" key="6">
    <source>
        <dbReference type="ARBA" id="ARBA00022989"/>
    </source>
</evidence>